<dbReference type="EMBL" id="UOED01000039">
    <property type="protein sequence ID" value="VAV88917.1"/>
    <property type="molecule type" value="Genomic_DNA"/>
</dbReference>
<protein>
    <submittedName>
        <fullName evidence="1">Uncharacterized protein</fullName>
    </submittedName>
</protein>
<accession>A0A3B0RBJ1</accession>
<proteinExistence type="predicted"/>
<evidence type="ECO:0000313" key="1">
    <source>
        <dbReference type="EMBL" id="VAV88917.1"/>
    </source>
</evidence>
<dbReference type="AlphaFoldDB" id="A0A3B0RBJ1"/>
<reference evidence="1" key="1">
    <citation type="submission" date="2018-06" db="EMBL/GenBank/DDBJ databases">
        <authorList>
            <person name="Zhirakovskaya E."/>
        </authorList>
    </citation>
    <scope>NUCLEOTIDE SEQUENCE</scope>
</reference>
<name>A0A3B0RBJ1_9ZZZZ</name>
<sequence length="127" mass="12685">MVKKVDDSVLDAALSEIRNKCNLMTACTGEPLTFAAANAGGANYLAGVAMAGVDFTIANGVISGRKVAVAGKSGISVTNTGSADHVALLDTVSSVLLYVTTATALGLTSGSVLTLGTWDIEIADPAP</sequence>
<organism evidence="1">
    <name type="scientific">hydrothermal vent metagenome</name>
    <dbReference type="NCBI Taxonomy" id="652676"/>
    <lineage>
        <taxon>unclassified sequences</taxon>
        <taxon>metagenomes</taxon>
        <taxon>ecological metagenomes</taxon>
    </lineage>
</organism>
<gene>
    <name evidence="1" type="ORF">MNBD_ALPHA02-795</name>
</gene>